<proteinExistence type="predicted"/>
<feature type="transmembrane region" description="Helical" evidence="1">
    <location>
        <begin position="40"/>
        <end position="60"/>
    </location>
</feature>
<keyword evidence="1" id="KW-0812">Transmembrane</keyword>
<organism evidence="2 3">
    <name type="scientific">Actinocorallia longicatena</name>
    <dbReference type="NCBI Taxonomy" id="111803"/>
    <lineage>
        <taxon>Bacteria</taxon>
        <taxon>Bacillati</taxon>
        <taxon>Actinomycetota</taxon>
        <taxon>Actinomycetes</taxon>
        <taxon>Streptosporangiales</taxon>
        <taxon>Thermomonosporaceae</taxon>
        <taxon>Actinocorallia</taxon>
    </lineage>
</organism>
<evidence type="ECO:0000313" key="2">
    <source>
        <dbReference type="EMBL" id="GAA3195216.1"/>
    </source>
</evidence>
<sequence length="133" mass="13851">MASELASGPGRALVATYAIFTLAAGARSGVQIALRFGDAPVAYLLSALAAVIYLLATVALWTSRRKVALAAIAVELAGVVGVGLFSVLDGKEFPEPTVWSEFGSGYGYVPLVLPILGLLWLRRDRVASTGSVE</sequence>
<evidence type="ECO:0000313" key="3">
    <source>
        <dbReference type="Proteomes" id="UP001501237"/>
    </source>
</evidence>
<keyword evidence="1" id="KW-1133">Transmembrane helix</keyword>
<feature type="transmembrane region" description="Helical" evidence="1">
    <location>
        <begin position="67"/>
        <end position="85"/>
    </location>
</feature>
<feature type="transmembrane region" description="Helical" evidence="1">
    <location>
        <begin position="12"/>
        <end position="34"/>
    </location>
</feature>
<dbReference type="RefSeq" id="WP_344821666.1">
    <property type="nucleotide sequence ID" value="NZ_BAAAUV010000001.1"/>
</dbReference>
<evidence type="ECO:0000256" key="1">
    <source>
        <dbReference type="SAM" id="Phobius"/>
    </source>
</evidence>
<comment type="caution">
    <text evidence="2">The sequence shown here is derived from an EMBL/GenBank/DDBJ whole genome shotgun (WGS) entry which is preliminary data.</text>
</comment>
<name>A0ABP6Q0A8_9ACTN</name>
<protein>
    <submittedName>
        <fullName evidence="2">Membrane protein</fullName>
    </submittedName>
</protein>
<dbReference type="Proteomes" id="UP001501237">
    <property type="component" value="Unassembled WGS sequence"/>
</dbReference>
<keyword evidence="1" id="KW-0472">Membrane</keyword>
<accession>A0ABP6Q0A8</accession>
<reference evidence="3" key="1">
    <citation type="journal article" date="2019" name="Int. J. Syst. Evol. Microbiol.">
        <title>The Global Catalogue of Microorganisms (GCM) 10K type strain sequencing project: providing services to taxonomists for standard genome sequencing and annotation.</title>
        <authorList>
            <consortium name="The Broad Institute Genomics Platform"/>
            <consortium name="The Broad Institute Genome Sequencing Center for Infectious Disease"/>
            <person name="Wu L."/>
            <person name="Ma J."/>
        </authorList>
    </citation>
    <scope>NUCLEOTIDE SEQUENCE [LARGE SCALE GENOMIC DNA]</scope>
    <source>
        <strain evidence="3">JCM 9377</strain>
    </source>
</reference>
<gene>
    <name evidence="2" type="ORF">GCM10010468_05340</name>
</gene>
<feature type="transmembrane region" description="Helical" evidence="1">
    <location>
        <begin position="105"/>
        <end position="121"/>
    </location>
</feature>
<dbReference type="EMBL" id="BAAAUV010000001">
    <property type="protein sequence ID" value="GAA3195216.1"/>
    <property type="molecule type" value="Genomic_DNA"/>
</dbReference>
<keyword evidence="3" id="KW-1185">Reference proteome</keyword>